<feature type="non-terminal residue" evidence="1">
    <location>
        <position position="71"/>
    </location>
</feature>
<dbReference type="GO" id="GO:0003743">
    <property type="term" value="F:translation initiation factor activity"/>
    <property type="evidence" value="ECO:0007669"/>
    <property type="project" value="UniProtKB-KW"/>
</dbReference>
<protein>
    <submittedName>
        <fullName evidence="1">RNA polymerase I-specific transcription initiation factor RRN3</fullName>
    </submittedName>
</protein>
<reference evidence="1 2" key="1">
    <citation type="journal article" date="2018" name="Front. Plant Sci.">
        <title>Red Clover (Trifolium pratense) and Zigzag Clover (T. medium) - A Picture of Genomic Similarities and Differences.</title>
        <authorList>
            <person name="Dluhosova J."/>
            <person name="Istvanek J."/>
            <person name="Nedelnik J."/>
            <person name="Repkova J."/>
        </authorList>
    </citation>
    <scope>NUCLEOTIDE SEQUENCE [LARGE SCALE GENOMIC DNA]</scope>
    <source>
        <strain evidence="2">cv. 10/8</strain>
        <tissue evidence="1">Leaf</tissue>
    </source>
</reference>
<keyword evidence="1" id="KW-0648">Protein biosynthesis</keyword>
<keyword evidence="1" id="KW-0396">Initiation factor</keyword>
<accession>A0A392RDU2</accession>
<sequence length="71" mass="8066">MYAENMLRLESGAIGEIVGGIMLPALVDKLIEFDAYIGWDGKLQEDAKCIFEMDLEDIAEFEDDDEKHHSM</sequence>
<dbReference type="AlphaFoldDB" id="A0A392RDU2"/>
<name>A0A392RDU2_9FABA</name>
<keyword evidence="2" id="KW-1185">Reference proteome</keyword>
<comment type="caution">
    <text evidence="1">The sequence shown here is derived from an EMBL/GenBank/DDBJ whole genome shotgun (WGS) entry which is preliminary data.</text>
</comment>
<evidence type="ECO:0000313" key="1">
    <source>
        <dbReference type="EMBL" id="MCI33950.1"/>
    </source>
</evidence>
<dbReference type="Proteomes" id="UP000265520">
    <property type="component" value="Unassembled WGS sequence"/>
</dbReference>
<organism evidence="1 2">
    <name type="scientific">Trifolium medium</name>
    <dbReference type="NCBI Taxonomy" id="97028"/>
    <lineage>
        <taxon>Eukaryota</taxon>
        <taxon>Viridiplantae</taxon>
        <taxon>Streptophyta</taxon>
        <taxon>Embryophyta</taxon>
        <taxon>Tracheophyta</taxon>
        <taxon>Spermatophyta</taxon>
        <taxon>Magnoliopsida</taxon>
        <taxon>eudicotyledons</taxon>
        <taxon>Gunneridae</taxon>
        <taxon>Pentapetalae</taxon>
        <taxon>rosids</taxon>
        <taxon>fabids</taxon>
        <taxon>Fabales</taxon>
        <taxon>Fabaceae</taxon>
        <taxon>Papilionoideae</taxon>
        <taxon>50 kb inversion clade</taxon>
        <taxon>NPAAA clade</taxon>
        <taxon>Hologalegina</taxon>
        <taxon>IRL clade</taxon>
        <taxon>Trifolieae</taxon>
        <taxon>Trifolium</taxon>
    </lineage>
</organism>
<proteinExistence type="predicted"/>
<evidence type="ECO:0000313" key="2">
    <source>
        <dbReference type="Proteomes" id="UP000265520"/>
    </source>
</evidence>
<dbReference type="EMBL" id="LXQA010208826">
    <property type="protein sequence ID" value="MCI33950.1"/>
    <property type="molecule type" value="Genomic_DNA"/>
</dbReference>